<evidence type="ECO:0000313" key="3">
    <source>
        <dbReference type="Proteomes" id="UP000566819"/>
    </source>
</evidence>
<comment type="caution">
    <text evidence="2">The sequence shown here is derived from an EMBL/GenBank/DDBJ whole genome shotgun (WGS) entry which is preliminary data.</text>
</comment>
<dbReference type="AlphaFoldDB" id="A0A8H4W7Q4"/>
<protein>
    <submittedName>
        <fullName evidence="2">Uncharacterized protein</fullName>
    </submittedName>
</protein>
<accession>A0A8H4W7Q4</accession>
<gene>
    <name evidence="2" type="ORF">G7Y89_g1115</name>
</gene>
<name>A0A8H4W7Q4_9HELO</name>
<organism evidence="2 3">
    <name type="scientific">Cudoniella acicularis</name>
    <dbReference type="NCBI Taxonomy" id="354080"/>
    <lineage>
        <taxon>Eukaryota</taxon>
        <taxon>Fungi</taxon>
        <taxon>Dikarya</taxon>
        <taxon>Ascomycota</taxon>
        <taxon>Pezizomycotina</taxon>
        <taxon>Leotiomycetes</taxon>
        <taxon>Helotiales</taxon>
        <taxon>Tricladiaceae</taxon>
        <taxon>Cudoniella</taxon>
    </lineage>
</organism>
<sequence length="144" mass="16020">MDAPARPTAKAVFRELALYAQAVAIPACWAWMAYNDIGAAISNVTLLLLTLWSTLLISLQIHRTTFALTHVLAFEISKSALVTAIWVGCVIFKVVKGLVDEKAKGQGLHFEWEVYWLVFLGHTFYLTLALAWRESKNAGRVSLV</sequence>
<dbReference type="EMBL" id="JAAMPI010000041">
    <property type="protein sequence ID" value="KAF4636972.1"/>
    <property type="molecule type" value="Genomic_DNA"/>
</dbReference>
<proteinExistence type="predicted"/>
<feature type="transmembrane region" description="Helical" evidence="1">
    <location>
        <begin position="114"/>
        <end position="132"/>
    </location>
</feature>
<feature type="transmembrane region" description="Helical" evidence="1">
    <location>
        <begin position="16"/>
        <end position="34"/>
    </location>
</feature>
<evidence type="ECO:0000313" key="2">
    <source>
        <dbReference type="EMBL" id="KAF4636972.1"/>
    </source>
</evidence>
<keyword evidence="3" id="KW-1185">Reference proteome</keyword>
<keyword evidence="1" id="KW-1133">Transmembrane helix</keyword>
<feature type="transmembrane region" description="Helical" evidence="1">
    <location>
        <begin position="40"/>
        <end position="59"/>
    </location>
</feature>
<keyword evidence="1" id="KW-0472">Membrane</keyword>
<keyword evidence="1" id="KW-0812">Transmembrane</keyword>
<evidence type="ECO:0000256" key="1">
    <source>
        <dbReference type="SAM" id="Phobius"/>
    </source>
</evidence>
<reference evidence="2 3" key="1">
    <citation type="submission" date="2020-03" db="EMBL/GenBank/DDBJ databases">
        <title>Draft Genome Sequence of Cudoniella acicularis.</title>
        <authorList>
            <person name="Buettner E."/>
            <person name="Kellner H."/>
        </authorList>
    </citation>
    <scope>NUCLEOTIDE SEQUENCE [LARGE SCALE GENOMIC DNA]</scope>
    <source>
        <strain evidence="2 3">DSM 108380</strain>
    </source>
</reference>
<feature type="transmembrane region" description="Helical" evidence="1">
    <location>
        <begin position="71"/>
        <end position="94"/>
    </location>
</feature>
<dbReference type="Proteomes" id="UP000566819">
    <property type="component" value="Unassembled WGS sequence"/>
</dbReference>